<evidence type="ECO:0000256" key="1">
    <source>
        <dbReference type="PROSITE-ProRule" id="PRU00169"/>
    </source>
</evidence>
<evidence type="ECO:0000313" key="4">
    <source>
        <dbReference type="Proteomes" id="UP001596003"/>
    </source>
</evidence>
<dbReference type="Proteomes" id="UP001596003">
    <property type="component" value="Unassembled WGS sequence"/>
</dbReference>
<dbReference type="EMBL" id="JBHSFY010000010">
    <property type="protein sequence ID" value="MFC4478686.1"/>
    <property type="molecule type" value="Genomic_DNA"/>
</dbReference>
<evidence type="ECO:0000259" key="2">
    <source>
        <dbReference type="PROSITE" id="PS50110"/>
    </source>
</evidence>
<gene>
    <name evidence="3" type="ORF">ACFO3N_16545</name>
</gene>
<feature type="domain" description="Response regulatory" evidence="2">
    <location>
        <begin position="11"/>
        <end position="132"/>
    </location>
</feature>
<keyword evidence="1" id="KW-0597">Phosphoprotein</keyword>
<feature type="modified residue" description="4-aspartylphosphate" evidence="1">
    <location>
        <position position="65"/>
    </location>
</feature>
<proteinExistence type="predicted"/>
<dbReference type="InterPro" id="IPR052893">
    <property type="entry name" value="TCS_response_regulator"/>
</dbReference>
<evidence type="ECO:0000313" key="3">
    <source>
        <dbReference type="EMBL" id="MFC4478686.1"/>
    </source>
</evidence>
<reference evidence="4" key="1">
    <citation type="journal article" date="2019" name="Int. J. Syst. Evol. Microbiol.">
        <title>The Global Catalogue of Microorganisms (GCM) 10K type strain sequencing project: providing services to taxonomists for standard genome sequencing and annotation.</title>
        <authorList>
            <consortium name="The Broad Institute Genomics Platform"/>
            <consortium name="The Broad Institute Genome Sequencing Center for Infectious Disease"/>
            <person name="Wu L."/>
            <person name="Ma J."/>
        </authorList>
    </citation>
    <scope>NUCLEOTIDE SEQUENCE [LARGE SCALE GENOMIC DNA]</scope>
    <source>
        <strain evidence="4">NBRC 103627</strain>
    </source>
</reference>
<accession>A0ABV8ZH52</accession>
<protein>
    <submittedName>
        <fullName evidence="3">Response regulator</fullName>
    </submittedName>
</protein>
<sequence length="156" mass="17768">MAQEEQNSRKTIYLAEDDEDDRILFMEALREIHPEIAVKVSEDGQQLLDNLDKTDCGKPEIIFLDINMPCKNGFECLKEIRSASCFDDVQVIMLSTSSSSIHIEMSRKLGADFYAVKPGLFQDLKDLLQQILEEGGSRGTADRSKFLLSRRRMDAF</sequence>
<dbReference type="SMART" id="SM00448">
    <property type="entry name" value="REC"/>
    <property type="match status" value="1"/>
</dbReference>
<organism evidence="3 4">
    <name type="scientific">Flavobacterium chungangensis</name>
    <dbReference type="NCBI Taxonomy" id="2708132"/>
    <lineage>
        <taxon>Bacteria</taxon>
        <taxon>Pseudomonadati</taxon>
        <taxon>Bacteroidota</taxon>
        <taxon>Flavobacteriia</taxon>
        <taxon>Flavobacteriales</taxon>
        <taxon>Flavobacteriaceae</taxon>
        <taxon>Flavobacterium</taxon>
    </lineage>
</organism>
<dbReference type="Pfam" id="PF00072">
    <property type="entry name" value="Response_reg"/>
    <property type="match status" value="1"/>
</dbReference>
<dbReference type="PROSITE" id="PS50110">
    <property type="entry name" value="RESPONSE_REGULATORY"/>
    <property type="match status" value="1"/>
</dbReference>
<keyword evidence="4" id="KW-1185">Reference proteome</keyword>
<comment type="caution">
    <text evidence="3">The sequence shown here is derived from an EMBL/GenBank/DDBJ whole genome shotgun (WGS) entry which is preliminary data.</text>
</comment>
<dbReference type="RefSeq" id="WP_379799510.1">
    <property type="nucleotide sequence ID" value="NZ_JBHSFY010000010.1"/>
</dbReference>
<dbReference type="Gene3D" id="3.40.50.2300">
    <property type="match status" value="1"/>
</dbReference>
<dbReference type="SUPFAM" id="SSF52172">
    <property type="entry name" value="CheY-like"/>
    <property type="match status" value="1"/>
</dbReference>
<dbReference type="InterPro" id="IPR011006">
    <property type="entry name" value="CheY-like_superfamily"/>
</dbReference>
<dbReference type="PANTHER" id="PTHR44520">
    <property type="entry name" value="RESPONSE REGULATOR RCP1-RELATED"/>
    <property type="match status" value="1"/>
</dbReference>
<dbReference type="InterPro" id="IPR001789">
    <property type="entry name" value="Sig_transdc_resp-reg_receiver"/>
</dbReference>
<name>A0ABV8ZH52_9FLAO</name>
<dbReference type="PANTHER" id="PTHR44520:SF2">
    <property type="entry name" value="RESPONSE REGULATOR RCP1"/>
    <property type="match status" value="1"/>
</dbReference>